<comment type="caution">
    <text evidence="1">The sequence shown here is derived from an EMBL/GenBank/DDBJ whole genome shotgun (WGS) entry which is preliminary data.</text>
</comment>
<reference evidence="1 2" key="1">
    <citation type="submission" date="2020-01" db="EMBL/GenBank/DDBJ databases">
        <authorList>
            <person name="Gupta K D."/>
        </authorList>
    </citation>
    <scope>NUCLEOTIDE SEQUENCE [LARGE SCALE GENOMIC DNA]</scope>
</reference>
<evidence type="ECO:0000313" key="2">
    <source>
        <dbReference type="Proteomes" id="UP000467700"/>
    </source>
</evidence>
<dbReference type="OrthoDB" id="432970at2759"/>
<keyword evidence="2" id="KW-1185">Reference proteome</keyword>
<evidence type="ECO:0000313" key="1">
    <source>
        <dbReference type="EMBL" id="CAA7267051.1"/>
    </source>
</evidence>
<dbReference type="EMBL" id="CACVBS010000057">
    <property type="protein sequence ID" value="CAA7267051.1"/>
    <property type="molecule type" value="Genomic_DNA"/>
</dbReference>
<accession>A0A8S0XWK8</accession>
<sequence length="131" mass="14882">MNAAQMYESMGLKVPNKPLPYGGRPKYVKFAPGDKGEHLPAVFFEDPRNFRPEPGPLGEIHAWGLYPYVYDEPECDNEGRSDDLNWPAFDGVQAMMRQMNSQMLYFGGSEDRSPEGQFMKVLLDRRSSTGQ</sequence>
<protein>
    <submittedName>
        <fullName evidence="1">Uncharacterized protein</fullName>
    </submittedName>
</protein>
<organism evidence="1 2">
    <name type="scientific">Cyclocybe aegerita</name>
    <name type="common">Black poplar mushroom</name>
    <name type="synonym">Agrocybe aegerita</name>
    <dbReference type="NCBI Taxonomy" id="1973307"/>
    <lineage>
        <taxon>Eukaryota</taxon>
        <taxon>Fungi</taxon>
        <taxon>Dikarya</taxon>
        <taxon>Basidiomycota</taxon>
        <taxon>Agaricomycotina</taxon>
        <taxon>Agaricomycetes</taxon>
        <taxon>Agaricomycetidae</taxon>
        <taxon>Agaricales</taxon>
        <taxon>Agaricineae</taxon>
        <taxon>Bolbitiaceae</taxon>
        <taxon>Cyclocybe</taxon>
    </lineage>
</organism>
<dbReference type="AlphaFoldDB" id="A0A8S0XWK8"/>
<name>A0A8S0XWK8_CYCAE</name>
<gene>
    <name evidence="1" type="ORF">AAE3_LOCUS9338</name>
</gene>
<dbReference type="Proteomes" id="UP000467700">
    <property type="component" value="Unassembled WGS sequence"/>
</dbReference>
<proteinExistence type="predicted"/>